<evidence type="ECO:0000313" key="5">
    <source>
        <dbReference type="Proteomes" id="UP000199438"/>
    </source>
</evidence>
<proteinExistence type="predicted"/>
<feature type="domain" description="Histidine-specific methyltransferase SAM-dependent" evidence="3">
    <location>
        <begin position="14"/>
        <end position="321"/>
    </location>
</feature>
<dbReference type="InterPro" id="IPR017804">
    <property type="entry name" value="MeTrfase_EgtD-like"/>
</dbReference>
<name>A0A1I1EUL5_9FLAO</name>
<dbReference type="PANTHER" id="PTHR43397">
    <property type="entry name" value="ERGOTHIONEINE BIOSYNTHESIS PROTEIN 1"/>
    <property type="match status" value="1"/>
</dbReference>
<organism evidence="4 5">
    <name type="scientific">Zunongwangia mangrovi</name>
    <dbReference type="NCBI Taxonomy" id="1334022"/>
    <lineage>
        <taxon>Bacteria</taxon>
        <taxon>Pseudomonadati</taxon>
        <taxon>Bacteroidota</taxon>
        <taxon>Flavobacteriia</taxon>
        <taxon>Flavobacteriales</taxon>
        <taxon>Flavobacteriaceae</taxon>
        <taxon>Zunongwangia</taxon>
    </lineage>
</organism>
<dbReference type="InterPro" id="IPR029063">
    <property type="entry name" value="SAM-dependent_MTases_sf"/>
</dbReference>
<dbReference type="GO" id="GO:0032259">
    <property type="term" value="P:methylation"/>
    <property type="evidence" value="ECO:0007669"/>
    <property type="project" value="UniProtKB-KW"/>
</dbReference>
<evidence type="ECO:0000259" key="3">
    <source>
        <dbReference type="Pfam" id="PF10017"/>
    </source>
</evidence>
<dbReference type="RefSeq" id="WP_092540354.1">
    <property type="nucleotide sequence ID" value="NZ_FOKV01000001.1"/>
</dbReference>
<dbReference type="Gene3D" id="3.40.50.150">
    <property type="entry name" value="Vaccinia Virus protein VP39"/>
    <property type="match status" value="1"/>
</dbReference>
<dbReference type="InterPro" id="IPR051128">
    <property type="entry name" value="EgtD_Methyltrsf_superfamily"/>
</dbReference>
<sequence length="325" mass="37476">MKSTPTTTKYETAFEEDVAKGLTSFPKYLLSKYIYDEKGDKLFQQIMNMPEYYLTNCELGILQQHTASIADSFNSEKGFDLIELGAGDGKKTKVLLKHLVAKNYDFNYLPVDISQHVLDELEEALKTEIPGVNIKTQQGTYFKTLEKLADYNSRKKVIMVLGSNIGNLLHEKAIDFLKNICEAMSEEDMLFMGFDQKKDPQIILDAYNDPHGITEAFNKNLLVRMNNELEADFNTDDFKHWETYNPETGTAASYLVSKKEQQVKIDKLGLDIHFDAWETIHTEISQKYDDNIVQWLAKEAGLEVIEEFSDSENCYKNYIFRRKDL</sequence>
<keyword evidence="5" id="KW-1185">Reference proteome</keyword>
<protein>
    <submittedName>
        <fullName evidence="4">Dimethylhistidine N-methyltransferase</fullName>
    </submittedName>
</protein>
<accession>A0A1I1EUL5</accession>
<reference evidence="5" key="1">
    <citation type="submission" date="2016-10" db="EMBL/GenBank/DDBJ databases">
        <authorList>
            <person name="Varghese N."/>
            <person name="Submissions S."/>
        </authorList>
    </citation>
    <scope>NUCLEOTIDE SEQUENCE [LARGE SCALE GENOMIC DNA]</scope>
    <source>
        <strain evidence="5">DSM 24499</strain>
    </source>
</reference>
<dbReference type="PANTHER" id="PTHR43397:SF1">
    <property type="entry name" value="ERGOTHIONEINE BIOSYNTHESIS PROTEIN 1"/>
    <property type="match status" value="1"/>
</dbReference>
<gene>
    <name evidence="4" type="ORF">SAMN04487907_1011130</name>
</gene>
<keyword evidence="1 4" id="KW-0489">Methyltransferase</keyword>
<dbReference type="Proteomes" id="UP000199438">
    <property type="component" value="Unassembled WGS sequence"/>
</dbReference>
<dbReference type="PIRSF" id="PIRSF018005">
    <property type="entry name" value="UCP018005"/>
    <property type="match status" value="1"/>
</dbReference>
<dbReference type="Pfam" id="PF10017">
    <property type="entry name" value="Methyltransf_33"/>
    <property type="match status" value="1"/>
</dbReference>
<dbReference type="STRING" id="1334022.SAMN04487907_1011130"/>
<dbReference type="EMBL" id="FOKV01000001">
    <property type="protein sequence ID" value="SFB90865.1"/>
    <property type="molecule type" value="Genomic_DNA"/>
</dbReference>
<keyword evidence="2 4" id="KW-0808">Transferase</keyword>
<evidence type="ECO:0000256" key="2">
    <source>
        <dbReference type="ARBA" id="ARBA00022679"/>
    </source>
</evidence>
<evidence type="ECO:0000313" key="4">
    <source>
        <dbReference type="EMBL" id="SFB90865.1"/>
    </source>
</evidence>
<dbReference type="AlphaFoldDB" id="A0A1I1EUL5"/>
<dbReference type="InterPro" id="IPR019257">
    <property type="entry name" value="MeTrfase_dom"/>
</dbReference>
<dbReference type="SUPFAM" id="SSF53335">
    <property type="entry name" value="S-adenosyl-L-methionine-dependent methyltransferases"/>
    <property type="match status" value="1"/>
</dbReference>
<dbReference type="OrthoDB" id="5289726at2"/>
<dbReference type="GO" id="GO:0008168">
    <property type="term" value="F:methyltransferase activity"/>
    <property type="evidence" value="ECO:0007669"/>
    <property type="project" value="UniProtKB-KW"/>
</dbReference>
<evidence type="ECO:0000256" key="1">
    <source>
        <dbReference type="ARBA" id="ARBA00022603"/>
    </source>
</evidence>